<dbReference type="Proteomes" id="UP001140091">
    <property type="component" value="Unassembled WGS sequence"/>
</dbReference>
<dbReference type="AlphaFoldDB" id="A0A9W8JDE1"/>
<dbReference type="PROSITE" id="PS50142">
    <property type="entry name" value="RNASE_3_2"/>
    <property type="match status" value="1"/>
</dbReference>
<protein>
    <recommendedName>
        <fullName evidence="1">RNase III domain-containing protein</fullName>
    </recommendedName>
</protein>
<feature type="domain" description="RNase III" evidence="1">
    <location>
        <begin position="30"/>
        <end position="166"/>
    </location>
</feature>
<evidence type="ECO:0000313" key="2">
    <source>
        <dbReference type="EMBL" id="KAJ2932670.1"/>
    </source>
</evidence>
<dbReference type="Gene3D" id="1.10.1520.10">
    <property type="entry name" value="Ribonuclease III domain"/>
    <property type="match status" value="1"/>
</dbReference>
<evidence type="ECO:0000259" key="1">
    <source>
        <dbReference type="PROSITE" id="PS50142"/>
    </source>
</evidence>
<proteinExistence type="predicted"/>
<comment type="caution">
    <text evidence="2">The sequence shown here is derived from an EMBL/GenBank/DDBJ whole genome shotgun (WGS) entry which is preliminary data.</text>
</comment>
<dbReference type="SMART" id="SM00535">
    <property type="entry name" value="RIBOc"/>
    <property type="match status" value="1"/>
</dbReference>
<evidence type="ECO:0000313" key="3">
    <source>
        <dbReference type="Proteomes" id="UP001140091"/>
    </source>
</evidence>
<dbReference type="GO" id="GO:0006396">
    <property type="term" value="P:RNA processing"/>
    <property type="evidence" value="ECO:0007669"/>
    <property type="project" value="InterPro"/>
</dbReference>
<name>A0A9W8JDE1_9AGAR</name>
<dbReference type="GO" id="GO:0004525">
    <property type="term" value="F:ribonuclease III activity"/>
    <property type="evidence" value="ECO:0007669"/>
    <property type="project" value="InterPro"/>
</dbReference>
<reference evidence="2" key="1">
    <citation type="submission" date="2022-06" db="EMBL/GenBank/DDBJ databases">
        <title>Genome Sequence of Candolleomyces eurysporus.</title>
        <authorList>
            <person name="Buettner E."/>
        </authorList>
    </citation>
    <scope>NUCLEOTIDE SEQUENCE</scope>
    <source>
        <strain evidence="2">VTCC 930004</strain>
    </source>
</reference>
<dbReference type="Pfam" id="PF14622">
    <property type="entry name" value="Ribonucleas_3_3"/>
    <property type="match status" value="1"/>
</dbReference>
<accession>A0A9W8JDE1</accession>
<dbReference type="CDD" id="cd00593">
    <property type="entry name" value="RIBOc"/>
    <property type="match status" value="1"/>
</dbReference>
<keyword evidence="3" id="KW-1185">Reference proteome</keyword>
<dbReference type="InterPro" id="IPR036389">
    <property type="entry name" value="RNase_III_sf"/>
</dbReference>
<organism evidence="2 3">
    <name type="scientific">Candolleomyces eurysporus</name>
    <dbReference type="NCBI Taxonomy" id="2828524"/>
    <lineage>
        <taxon>Eukaryota</taxon>
        <taxon>Fungi</taxon>
        <taxon>Dikarya</taxon>
        <taxon>Basidiomycota</taxon>
        <taxon>Agaricomycotina</taxon>
        <taxon>Agaricomycetes</taxon>
        <taxon>Agaricomycetidae</taxon>
        <taxon>Agaricales</taxon>
        <taxon>Agaricineae</taxon>
        <taxon>Psathyrellaceae</taxon>
        <taxon>Candolleomyces</taxon>
    </lineage>
</organism>
<feature type="non-terminal residue" evidence="2">
    <location>
        <position position="1"/>
    </location>
</feature>
<dbReference type="OrthoDB" id="2392202at2759"/>
<dbReference type="InterPro" id="IPR000999">
    <property type="entry name" value="RNase_III_dom"/>
</dbReference>
<dbReference type="EMBL" id="JANBPK010000764">
    <property type="protein sequence ID" value="KAJ2932670.1"/>
    <property type="molecule type" value="Genomic_DNA"/>
</dbReference>
<dbReference type="SUPFAM" id="SSF69065">
    <property type="entry name" value="RNase III domain-like"/>
    <property type="match status" value="1"/>
</dbReference>
<gene>
    <name evidence="2" type="ORF">H1R20_g4422</name>
</gene>
<sequence length="255" mass="28062">MNFVLEPGLHYAEPPPYTHLKRARSRDGDGFTFNPARAPALPPITNIDTLLQVFTHPSIRRQSSQGMGVDDYADNERLSFYGEFVLDAAVSNALNNHRPMLKAHQLTEKKLELLSDEAFDAWVSHYKLLTKLRCALDLRSSYSINKPKETRAIFHAYVGGLYADSGESVAYQWIAQLLEQYLTNSASTEESEGRACVSRITHVSASAAASTYLLWFATFALTCEASPTSYAATNACAHAATNACAHAATVDHVTD</sequence>